<feature type="domain" description="Glycosyl hydrolase family 92 N-terminal" evidence="3">
    <location>
        <begin position="33"/>
        <end position="299"/>
    </location>
</feature>
<dbReference type="InterPro" id="IPR014718">
    <property type="entry name" value="GH-type_carb-bd"/>
</dbReference>
<feature type="signal peptide" evidence="1">
    <location>
        <begin position="1"/>
        <end position="17"/>
    </location>
</feature>
<feature type="chain" id="PRO_5042491893" description="Glycoside hydrolase family 92 protein" evidence="1">
    <location>
        <begin position="18"/>
        <end position="370"/>
    </location>
</feature>
<keyword evidence="5" id="KW-1185">Reference proteome</keyword>
<dbReference type="GO" id="GO:0005829">
    <property type="term" value="C:cytosol"/>
    <property type="evidence" value="ECO:0007669"/>
    <property type="project" value="TreeGrafter"/>
</dbReference>
<protein>
    <recommendedName>
        <fullName evidence="6">Glycoside hydrolase family 92 protein</fullName>
    </recommendedName>
</protein>
<dbReference type="GO" id="GO:0030246">
    <property type="term" value="F:carbohydrate binding"/>
    <property type="evidence" value="ECO:0007669"/>
    <property type="project" value="InterPro"/>
</dbReference>
<dbReference type="Proteomes" id="UP001251528">
    <property type="component" value="Unassembled WGS sequence"/>
</dbReference>
<dbReference type="PANTHER" id="PTHR12143">
    <property type="entry name" value="PEPTIDE N-GLYCANASE PNGASE -RELATED"/>
    <property type="match status" value="1"/>
</dbReference>
<dbReference type="Pfam" id="PF07971">
    <property type="entry name" value="Glyco_hydro_92"/>
    <property type="match status" value="1"/>
</dbReference>
<dbReference type="GO" id="GO:0005634">
    <property type="term" value="C:nucleus"/>
    <property type="evidence" value="ECO:0007669"/>
    <property type="project" value="TreeGrafter"/>
</dbReference>
<comment type="caution">
    <text evidence="4">The sequence shown here is derived from an EMBL/GenBank/DDBJ whole genome shotgun (WGS) entry which is preliminary data.</text>
</comment>
<sequence>MFVAAVVALSLPAFIRALAGATSDSSHFDVLDYIDPLIGTSNGDVSLCVDSLLGHVFPGASLPYGMAKAVADVNKEVQGGFSSGDGEITGFSHMHDSGTGGGASLGNFPLFPQTGCEGGILNNCYFPKTTRASQRVNETIKVRPGYFAVSMNTSIHTEMTVTNHTALYRFTFPTDGTPTKRSGDGAQHKMPYSPLILADLTDLSNSRSNGSIEVNPKTGRIAGFGTFNPSFGIGSYNAFFCADFSGGKIRDTGVFINNRAGSEPKSLKLPNDGNTVPGGAWVQFHPPDSNQIKARVGLSFMSTDQACRNAELELPDFNFEKVRTAAEDTWRDKLDVVKVNASGVSKTLQRTFWSGIYRTLISPQDYTGMS</sequence>
<dbReference type="EMBL" id="JASWJB010000060">
    <property type="protein sequence ID" value="KAK2603607.1"/>
    <property type="molecule type" value="Genomic_DNA"/>
</dbReference>
<dbReference type="Pfam" id="PF17678">
    <property type="entry name" value="Glyco_hydro_92N"/>
    <property type="match status" value="1"/>
</dbReference>
<dbReference type="InterPro" id="IPR012939">
    <property type="entry name" value="Glyco_hydro_92"/>
</dbReference>
<dbReference type="InterPro" id="IPR041371">
    <property type="entry name" value="GH92_N"/>
</dbReference>
<keyword evidence="1" id="KW-0732">Signal</keyword>
<gene>
    <name evidence="4" type="ORF">QQS21_004188</name>
</gene>
<evidence type="ECO:0000313" key="4">
    <source>
        <dbReference type="EMBL" id="KAK2603607.1"/>
    </source>
</evidence>
<organism evidence="4 5">
    <name type="scientific">Conoideocrella luteorostrata</name>
    <dbReference type="NCBI Taxonomy" id="1105319"/>
    <lineage>
        <taxon>Eukaryota</taxon>
        <taxon>Fungi</taxon>
        <taxon>Dikarya</taxon>
        <taxon>Ascomycota</taxon>
        <taxon>Pezizomycotina</taxon>
        <taxon>Sordariomycetes</taxon>
        <taxon>Hypocreomycetidae</taxon>
        <taxon>Hypocreales</taxon>
        <taxon>Clavicipitaceae</taxon>
        <taxon>Conoideocrella</taxon>
    </lineage>
</organism>
<dbReference type="FunFam" id="2.70.98.10:FF:000010">
    <property type="entry name" value="Alpha-1,2-mannosidase family protein"/>
    <property type="match status" value="1"/>
</dbReference>
<feature type="domain" description="Glycosyl hydrolase family 92" evidence="2">
    <location>
        <begin position="305"/>
        <end position="368"/>
    </location>
</feature>
<evidence type="ECO:0000259" key="2">
    <source>
        <dbReference type="Pfam" id="PF07971"/>
    </source>
</evidence>
<proteinExistence type="predicted"/>
<reference evidence="4" key="1">
    <citation type="submission" date="2023-06" db="EMBL/GenBank/DDBJ databases">
        <title>Conoideocrella luteorostrata (Hypocreales: Clavicipitaceae), a potential biocontrol fungus for elongate hemlock scale in United States Christmas tree production areas.</title>
        <authorList>
            <person name="Barrett H."/>
            <person name="Lovett B."/>
            <person name="Macias A.M."/>
            <person name="Stajich J.E."/>
            <person name="Kasson M.T."/>
        </authorList>
    </citation>
    <scope>NUCLEOTIDE SEQUENCE</scope>
    <source>
        <strain evidence="4">ARSEF 14590</strain>
    </source>
</reference>
<dbReference type="GO" id="GO:0000224">
    <property type="term" value="F:peptide-N4-(N-acetyl-beta-glucosaminyl)asparagine amidase activity"/>
    <property type="evidence" value="ECO:0007669"/>
    <property type="project" value="TreeGrafter"/>
</dbReference>
<evidence type="ECO:0000313" key="5">
    <source>
        <dbReference type="Proteomes" id="UP001251528"/>
    </source>
</evidence>
<dbReference type="InterPro" id="IPR050883">
    <property type="entry name" value="PNGase"/>
</dbReference>
<dbReference type="GO" id="GO:0006516">
    <property type="term" value="P:glycoprotein catabolic process"/>
    <property type="evidence" value="ECO:0007669"/>
    <property type="project" value="TreeGrafter"/>
</dbReference>
<evidence type="ECO:0000256" key="1">
    <source>
        <dbReference type="SAM" id="SignalP"/>
    </source>
</evidence>
<evidence type="ECO:0008006" key="6">
    <source>
        <dbReference type="Google" id="ProtNLM"/>
    </source>
</evidence>
<accession>A0AAJ0CRX5</accession>
<dbReference type="AlphaFoldDB" id="A0AAJ0CRX5"/>
<evidence type="ECO:0000259" key="3">
    <source>
        <dbReference type="Pfam" id="PF17678"/>
    </source>
</evidence>
<dbReference type="Gene3D" id="2.70.98.10">
    <property type="match status" value="1"/>
</dbReference>
<dbReference type="PANTHER" id="PTHR12143:SF42">
    <property type="entry name" value="PUTATIVE SUBFAMILY (AFU_ORTHOLOGUE AFUA_6G13760)-RELATED"/>
    <property type="match status" value="1"/>
</dbReference>
<name>A0AAJ0CRX5_9HYPO</name>